<protein>
    <submittedName>
        <fullName evidence="1">Uncharacterized protein</fullName>
    </submittedName>
</protein>
<reference evidence="1" key="1">
    <citation type="submission" date="2021-01" db="EMBL/GenBank/DDBJ databases">
        <title>Genome sequence of strain Noviherbaspirillum sp. DKR-6.</title>
        <authorList>
            <person name="Chaudhary D.K."/>
        </authorList>
    </citation>
    <scope>NUCLEOTIDE SEQUENCE</scope>
    <source>
        <strain evidence="1">DKR-6</strain>
    </source>
</reference>
<organism evidence="1 2">
    <name type="scientific">Noviherbaspirillum pedocola</name>
    <dbReference type="NCBI Taxonomy" id="2801341"/>
    <lineage>
        <taxon>Bacteria</taxon>
        <taxon>Pseudomonadati</taxon>
        <taxon>Pseudomonadota</taxon>
        <taxon>Betaproteobacteria</taxon>
        <taxon>Burkholderiales</taxon>
        <taxon>Oxalobacteraceae</taxon>
        <taxon>Noviherbaspirillum</taxon>
    </lineage>
</organism>
<comment type="caution">
    <text evidence="1">The sequence shown here is derived from an EMBL/GenBank/DDBJ whole genome shotgun (WGS) entry which is preliminary data.</text>
</comment>
<evidence type="ECO:0000313" key="1">
    <source>
        <dbReference type="EMBL" id="MBK4733693.1"/>
    </source>
</evidence>
<dbReference type="EMBL" id="JAEPBG010000001">
    <property type="protein sequence ID" value="MBK4733693.1"/>
    <property type="molecule type" value="Genomic_DNA"/>
</dbReference>
<evidence type="ECO:0000313" key="2">
    <source>
        <dbReference type="Proteomes" id="UP000622890"/>
    </source>
</evidence>
<sequence length="128" mass="15388">MNNYRAVINFKNAFDGVNYLDLCESLKFSFRIWDVCCKNEDFDSPGISQEIKQFFMLHDMMAIHYGYWGYLEYEDVRQKLNGYLNDLCKKPKKEIVEFYVKEYMRQIENRAKIDLMEAQGNIHVIDLQ</sequence>
<proteinExistence type="predicted"/>
<gene>
    <name evidence="1" type="ORF">JJB74_03610</name>
</gene>
<keyword evidence="2" id="KW-1185">Reference proteome</keyword>
<dbReference type="AlphaFoldDB" id="A0A934W5X7"/>
<dbReference type="Proteomes" id="UP000622890">
    <property type="component" value="Unassembled WGS sequence"/>
</dbReference>
<accession>A0A934W5X7</accession>
<name>A0A934W5X7_9BURK</name>
<dbReference type="RefSeq" id="WP_200590426.1">
    <property type="nucleotide sequence ID" value="NZ_JAEPBG010000001.1"/>
</dbReference>